<reference evidence="10" key="2">
    <citation type="submission" date="2023-02" db="EMBL/GenBank/DDBJ databases">
        <authorList>
            <person name="Swenson N.G."/>
            <person name="Wegrzyn J.L."/>
            <person name="Mcevoy S.L."/>
        </authorList>
    </citation>
    <scope>NUCLEOTIDE SEQUENCE</scope>
    <source>
        <strain evidence="10">91603</strain>
        <tissue evidence="10">Leaf</tissue>
    </source>
</reference>
<dbReference type="Pfam" id="PF05617">
    <property type="entry name" value="Prolamin_like"/>
    <property type="match status" value="1"/>
</dbReference>
<evidence type="ECO:0000313" key="11">
    <source>
        <dbReference type="Proteomes" id="UP001064489"/>
    </source>
</evidence>
<dbReference type="GO" id="GO:0031410">
    <property type="term" value="C:cytoplasmic vesicle"/>
    <property type="evidence" value="ECO:0007669"/>
    <property type="project" value="UniProtKB-SubCell"/>
</dbReference>
<evidence type="ECO:0000256" key="4">
    <source>
        <dbReference type="ARBA" id="ARBA00022729"/>
    </source>
</evidence>
<organism evidence="10 11">
    <name type="scientific">Acer negundo</name>
    <name type="common">Box elder</name>
    <dbReference type="NCBI Taxonomy" id="4023"/>
    <lineage>
        <taxon>Eukaryota</taxon>
        <taxon>Viridiplantae</taxon>
        <taxon>Streptophyta</taxon>
        <taxon>Embryophyta</taxon>
        <taxon>Tracheophyta</taxon>
        <taxon>Spermatophyta</taxon>
        <taxon>Magnoliopsida</taxon>
        <taxon>eudicotyledons</taxon>
        <taxon>Gunneridae</taxon>
        <taxon>Pentapetalae</taxon>
        <taxon>rosids</taxon>
        <taxon>malvids</taxon>
        <taxon>Sapindales</taxon>
        <taxon>Sapindaceae</taxon>
        <taxon>Hippocastanoideae</taxon>
        <taxon>Acereae</taxon>
        <taxon>Acer</taxon>
    </lineage>
</organism>
<name>A0AAD5IJE1_ACENE</name>
<keyword evidence="4" id="KW-0732">Signal</keyword>
<dbReference type="GO" id="GO:2000008">
    <property type="term" value="P:regulation of protein localization to cell surface"/>
    <property type="evidence" value="ECO:0007669"/>
    <property type="project" value="UniProtKB-ARBA"/>
</dbReference>
<comment type="function">
    <text evidence="7">Involved in the regulation of gamete interactions during the double fertilization and to prevent multiple-pollen tube attraction; mediates the redistribution of the gamete fusogen HAP2/GCS1 to the cell surface after secretion upon sperm arrival.</text>
</comment>
<evidence type="ECO:0000256" key="1">
    <source>
        <dbReference type="ARBA" id="ARBA00004541"/>
    </source>
</evidence>
<evidence type="ECO:0000256" key="6">
    <source>
        <dbReference type="ARBA" id="ARBA00023329"/>
    </source>
</evidence>
<reference evidence="10" key="1">
    <citation type="journal article" date="2022" name="Plant J.">
        <title>Strategies of tolerance reflected in two North American maple genomes.</title>
        <authorList>
            <person name="McEvoy S.L."/>
            <person name="Sezen U.U."/>
            <person name="Trouern-Trend A."/>
            <person name="McMahon S.M."/>
            <person name="Schaberg P.G."/>
            <person name="Yang J."/>
            <person name="Wegrzyn J.L."/>
            <person name="Swenson N.G."/>
        </authorList>
    </citation>
    <scope>NUCLEOTIDE SEQUENCE</scope>
    <source>
        <strain evidence="10">91603</strain>
    </source>
</reference>
<comment type="subcellular location">
    <subcellularLocation>
        <location evidence="1">Cytoplasmic vesicle</location>
    </subcellularLocation>
    <subcellularLocation>
        <location evidence="2">Secreted</location>
    </subcellularLocation>
</comment>
<dbReference type="InterPro" id="IPR008502">
    <property type="entry name" value="Prolamin-like"/>
</dbReference>
<dbReference type="EMBL" id="JAJSOW010000105">
    <property type="protein sequence ID" value="KAI9165474.1"/>
    <property type="molecule type" value="Genomic_DNA"/>
</dbReference>
<evidence type="ECO:0000256" key="5">
    <source>
        <dbReference type="ARBA" id="ARBA00023279"/>
    </source>
</evidence>
<evidence type="ECO:0000256" key="3">
    <source>
        <dbReference type="ARBA" id="ARBA00022525"/>
    </source>
</evidence>
<comment type="similarity">
    <text evidence="8">Belongs to the plant egg cell-secreted peptide family.</text>
</comment>
<dbReference type="Proteomes" id="UP001064489">
    <property type="component" value="Chromosome 10"/>
</dbReference>
<evidence type="ECO:0000256" key="2">
    <source>
        <dbReference type="ARBA" id="ARBA00004613"/>
    </source>
</evidence>
<feature type="domain" description="Prolamin-like" evidence="9">
    <location>
        <begin position="18"/>
        <end position="58"/>
    </location>
</feature>
<proteinExistence type="inferred from homology"/>
<dbReference type="PANTHER" id="PTHR35293:SF10">
    <property type="entry name" value="EGG CELL-SECRETED PROTEIN 1.2-RELATED"/>
    <property type="match status" value="1"/>
</dbReference>
<protein>
    <recommendedName>
        <fullName evidence="9">Prolamin-like domain-containing protein</fullName>
    </recommendedName>
</protein>
<dbReference type="AlphaFoldDB" id="A0AAD5IJE1"/>
<dbReference type="GO" id="GO:0009567">
    <property type="term" value="P:double fertilization forming a zygote and endosperm"/>
    <property type="evidence" value="ECO:0007669"/>
    <property type="project" value="InterPro"/>
</dbReference>
<comment type="caution">
    <text evidence="10">The sequence shown here is derived from an EMBL/GenBank/DDBJ whole genome shotgun (WGS) entry which is preliminary data.</text>
</comment>
<accession>A0AAD5IJE1</accession>
<gene>
    <name evidence="10" type="ORF">LWI28_014801</name>
</gene>
<keyword evidence="5" id="KW-0278">Fertilization</keyword>
<dbReference type="PANTHER" id="PTHR35293">
    <property type="entry name" value="EGG CELL-SECRETED PROTEIN 1.5"/>
    <property type="match status" value="1"/>
</dbReference>
<keyword evidence="11" id="KW-1185">Reference proteome</keyword>
<dbReference type="GO" id="GO:0005576">
    <property type="term" value="C:extracellular region"/>
    <property type="evidence" value="ECO:0007669"/>
    <property type="project" value="UniProtKB-SubCell"/>
</dbReference>
<dbReference type="GO" id="GO:0080155">
    <property type="term" value="P:regulation of double fertilization forming a zygote and endosperm"/>
    <property type="evidence" value="ECO:0007669"/>
    <property type="project" value="UniProtKB-ARBA"/>
</dbReference>
<keyword evidence="3" id="KW-0964">Secreted</keyword>
<evidence type="ECO:0000256" key="7">
    <source>
        <dbReference type="ARBA" id="ARBA00034457"/>
    </source>
</evidence>
<sequence>MHPKSQEISTALLCTLVECWNALLEVKSCSNEIILFFLNGQANIGSDCCRSIAIITRNACLSCSLP</sequence>
<evidence type="ECO:0000313" key="10">
    <source>
        <dbReference type="EMBL" id="KAI9165474.1"/>
    </source>
</evidence>
<evidence type="ECO:0000259" key="9">
    <source>
        <dbReference type="Pfam" id="PF05617"/>
    </source>
</evidence>
<evidence type="ECO:0000256" key="8">
    <source>
        <dbReference type="ARBA" id="ARBA00034484"/>
    </source>
</evidence>
<keyword evidence="6" id="KW-0968">Cytoplasmic vesicle</keyword>
<dbReference type="InterPro" id="IPR044711">
    <property type="entry name" value="EC11-15"/>
</dbReference>